<dbReference type="AlphaFoldDB" id="A0A9P1N9G0"/>
<feature type="compositionally biased region" description="Basic and acidic residues" evidence="1">
    <location>
        <begin position="259"/>
        <end position="275"/>
    </location>
</feature>
<feature type="compositionally biased region" description="Polar residues" evidence="1">
    <location>
        <begin position="276"/>
        <end position="285"/>
    </location>
</feature>
<accession>A0A9P1N9G0</accession>
<keyword evidence="3" id="KW-1185">Reference proteome</keyword>
<feature type="compositionally biased region" description="Low complexity" evidence="1">
    <location>
        <begin position="191"/>
        <end position="203"/>
    </location>
</feature>
<dbReference type="EMBL" id="CANHGI010000006">
    <property type="protein sequence ID" value="CAI5455981.1"/>
    <property type="molecule type" value="Genomic_DNA"/>
</dbReference>
<dbReference type="Proteomes" id="UP001152747">
    <property type="component" value="Unassembled WGS sequence"/>
</dbReference>
<protein>
    <submittedName>
        <fullName evidence="2">Uncharacterized protein</fullName>
    </submittedName>
</protein>
<evidence type="ECO:0000256" key="1">
    <source>
        <dbReference type="SAM" id="MobiDB-lite"/>
    </source>
</evidence>
<evidence type="ECO:0000313" key="3">
    <source>
        <dbReference type="Proteomes" id="UP001152747"/>
    </source>
</evidence>
<feature type="region of interest" description="Disordered" evidence="1">
    <location>
        <begin position="191"/>
        <end position="211"/>
    </location>
</feature>
<name>A0A9P1N9G0_9PELO</name>
<gene>
    <name evidence="2" type="ORF">CAMP_LOCUS18618</name>
</gene>
<proteinExistence type="predicted"/>
<feature type="compositionally biased region" description="Basic and acidic residues" evidence="1">
    <location>
        <begin position="235"/>
        <end position="244"/>
    </location>
</feature>
<evidence type="ECO:0000313" key="2">
    <source>
        <dbReference type="EMBL" id="CAI5455981.1"/>
    </source>
</evidence>
<feature type="compositionally biased region" description="Low complexity" evidence="1">
    <location>
        <begin position="224"/>
        <end position="234"/>
    </location>
</feature>
<reference evidence="2" key="1">
    <citation type="submission" date="2022-11" db="EMBL/GenBank/DDBJ databases">
        <authorList>
            <person name="Kikuchi T."/>
        </authorList>
    </citation>
    <scope>NUCLEOTIDE SEQUENCE</scope>
    <source>
        <strain evidence="2">PS1010</strain>
    </source>
</reference>
<organism evidence="2 3">
    <name type="scientific">Caenorhabditis angaria</name>
    <dbReference type="NCBI Taxonomy" id="860376"/>
    <lineage>
        <taxon>Eukaryota</taxon>
        <taxon>Metazoa</taxon>
        <taxon>Ecdysozoa</taxon>
        <taxon>Nematoda</taxon>
        <taxon>Chromadorea</taxon>
        <taxon>Rhabditida</taxon>
        <taxon>Rhabditina</taxon>
        <taxon>Rhabditomorpha</taxon>
        <taxon>Rhabditoidea</taxon>
        <taxon>Rhabditidae</taxon>
        <taxon>Peloderinae</taxon>
        <taxon>Caenorhabditis</taxon>
    </lineage>
</organism>
<feature type="region of interest" description="Disordered" evidence="1">
    <location>
        <begin position="224"/>
        <end position="295"/>
    </location>
</feature>
<comment type="caution">
    <text evidence="2">The sequence shown here is derived from an EMBL/GenBank/DDBJ whole genome shotgun (WGS) entry which is preliminary data.</text>
</comment>
<sequence length="295" mass="33133">MSGKTSIDCSYTKANRLGIIIQYVWLTGEYVSYVNTCLKESNDKFYETVGRQGVVQLILDSFREDLMTSLMNETSMDRNKLQRIFSTQMIISTEVLKLKNFHNLDRFEAIIDSINDRVLNLPDAKIIHDEVMAQIQMMKEICKKSGNTRGIEILVDIETNKIPAKEDMNDHSWHLVKLQILDICRVKRFPSGSTPPSKSGKTKAVTRSQSATAALTTDMVSLKVSPPASTAAKKSSVDTKKDEGSSGLGRLLRSRKTKKNQDGMIEHFDSIEETPRASNNRTTSVDLFPMVSSRS</sequence>